<accession>A0A6A5W2L0</accession>
<feature type="compositionally biased region" description="Polar residues" evidence="1">
    <location>
        <begin position="104"/>
        <end position="117"/>
    </location>
</feature>
<organism evidence="2 3">
    <name type="scientific">Amniculicola lignicola CBS 123094</name>
    <dbReference type="NCBI Taxonomy" id="1392246"/>
    <lineage>
        <taxon>Eukaryota</taxon>
        <taxon>Fungi</taxon>
        <taxon>Dikarya</taxon>
        <taxon>Ascomycota</taxon>
        <taxon>Pezizomycotina</taxon>
        <taxon>Dothideomycetes</taxon>
        <taxon>Pleosporomycetidae</taxon>
        <taxon>Pleosporales</taxon>
        <taxon>Amniculicolaceae</taxon>
        <taxon>Amniculicola</taxon>
    </lineage>
</organism>
<feature type="region of interest" description="Disordered" evidence="1">
    <location>
        <begin position="1"/>
        <end position="117"/>
    </location>
</feature>
<evidence type="ECO:0000256" key="1">
    <source>
        <dbReference type="SAM" id="MobiDB-lite"/>
    </source>
</evidence>
<evidence type="ECO:0000313" key="2">
    <source>
        <dbReference type="EMBL" id="KAF1996053.1"/>
    </source>
</evidence>
<reference evidence="2" key="1">
    <citation type="journal article" date="2020" name="Stud. Mycol.">
        <title>101 Dothideomycetes genomes: a test case for predicting lifestyles and emergence of pathogens.</title>
        <authorList>
            <person name="Haridas S."/>
            <person name="Albert R."/>
            <person name="Binder M."/>
            <person name="Bloem J."/>
            <person name="Labutti K."/>
            <person name="Salamov A."/>
            <person name="Andreopoulos B."/>
            <person name="Baker S."/>
            <person name="Barry K."/>
            <person name="Bills G."/>
            <person name="Bluhm B."/>
            <person name="Cannon C."/>
            <person name="Castanera R."/>
            <person name="Culley D."/>
            <person name="Daum C."/>
            <person name="Ezra D."/>
            <person name="Gonzalez J."/>
            <person name="Henrissat B."/>
            <person name="Kuo A."/>
            <person name="Liang C."/>
            <person name="Lipzen A."/>
            <person name="Lutzoni F."/>
            <person name="Magnuson J."/>
            <person name="Mondo S."/>
            <person name="Nolan M."/>
            <person name="Ohm R."/>
            <person name="Pangilinan J."/>
            <person name="Park H.-J."/>
            <person name="Ramirez L."/>
            <person name="Alfaro M."/>
            <person name="Sun H."/>
            <person name="Tritt A."/>
            <person name="Yoshinaga Y."/>
            <person name="Zwiers L.-H."/>
            <person name="Turgeon B."/>
            <person name="Goodwin S."/>
            <person name="Spatafora J."/>
            <person name="Crous P."/>
            <person name="Grigoriev I."/>
        </authorList>
    </citation>
    <scope>NUCLEOTIDE SEQUENCE</scope>
    <source>
        <strain evidence="2">CBS 123094</strain>
    </source>
</reference>
<protein>
    <submittedName>
        <fullName evidence="2">Uncharacterized protein</fullName>
    </submittedName>
</protein>
<dbReference type="Proteomes" id="UP000799779">
    <property type="component" value="Unassembled WGS sequence"/>
</dbReference>
<name>A0A6A5W2L0_9PLEO</name>
<feature type="compositionally biased region" description="Polar residues" evidence="1">
    <location>
        <begin position="30"/>
        <end position="51"/>
    </location>
</feature>
<dbReference type="EMBL" id="ML977630">
    <property type="protein sequence ID" value="KAF1996053.1"/>
    <property type="molecule type" value="Genomic_DNA"/>
</dbReference>
<sequence length="151" mass="16796">MSVVVARSPVPSLVIDPTSPLPHFDLHPLSNDSLSPNVVDSPKMMNTNTRHGQLGHTRSWPVQQSEESPARLSRPSIRERSSSQPQPGHLLEVVAEHQAKKRSNSMNRNGNISSPTPHVTLFPACGMGLDTRMNSQQLMHGESMHYEMRYV</sequence>
<evidence type="ECO:0000313" key="3">
    <source>
        <dbReference type="Proteomes" id="UP000799779"/>
    </source>
</evidence>
<dbReference type="AlphaFoldDB" id="A0A6A5W2L0"/>
<gene>
    <name evidence="2" type="ORF">P154DRAFT_328184</name>
</gene>
<keyword evidence="3" id="KW-1185">Reference proteome</keyword>
<proteinExistence type="predicted"/>